<comment type="subcellular location">
    <subcellularLocation>
        <location evidence="9">Cytoplasm</location>
    </subcellularLocation>
</comment>
<dbReference type="RefSeq" id="WP_232506536.1">
    <property type="nucleotide sequence ID" value="NZ_FOFA01000011.1"/>
</dbReference>
<dbReference type="Gene3D" id="2.60.200.30">
    <property type="entry name" value="Probable inorganic polyphosphate/atp-NAD kinase, domain 2"/>
    <property type="match status" value="1"/>
</dbReference>
<dbReference type="GO" id="GO:0051287">
    <property type="term" value="F:NAD binding"/>
    <property type="evidence" value="ECO:0007669"/>
    <property type="project" value="UniProtKB-ARBA"/>
</dbReference>
<keyword evidence="1 9" id="KW-0963">Cytoplasm</keyword>
<accession>A0A1H9MPW5</accession>
<feature type="binding site" evidence="9">
    <location>
        <position position="84"/>
    </location>
    <ligand>
        <name>NAD(+)</name>
        <dbReference type="ChEBI" id="CHEBI:57540"/>
    </ligand>
</feature>
<evidence type="ECO:0000256" key="1">
    <source>
        <dbReference type="ARBA" id="ARBA00022490"/>
    </source>
</evidence>
<dbReference type="HAMAP" id="MF_00361">
    <property type="entry name" value="NAD_kinase"/>
    <property type="match status" value="1"/>
</dbReference>
<dbReference type="GO" id="GO:0005737">
    <property type="term" value="C:cytoplasm"/>
    <property type="evidence" value="ECO:0007669"/>
    <property type="project" value="UniProtKB-SubCell"/>
</dbReference>
<evidence type="ECO:0000256" key="4">
    <source>
        <dbReference type="ARBA" id="ARBA00022777"/>
    </source>
</evidence>
<proteinExistence type="inferred from homology"/>
<evidence type="ECO:0000313" key="11">
    <source>
        <dbReference type="EMBL" id="SER25734.1"/>
    </source>
</evidence>
<evidence type="ECO:0000256" key="10">
    <source>
        <dbReference type="SAM" id="MobiDB-lite"/>
    </source>
</evidence>
<keyword evidence="2 9" id="KW-0808">Transferase</keyword>
<dbReference type="FunFam" id="2.60.200.30:FF:000007">
    <property type="entry name" value="NAD kinase"/>
    <property type="match status" value="1"/>
</dbReference>
<organism evidence="11 12">
    <name type="scientific">Microlunatus flavus</name>
    <dbReference type="NCBI Taxonomy" id="1036181"/>
    <lineage>
        <taxon>Bacteria</taxon>
        <taxon>Bacillati</taxon>
        <taxon>Actinomycetota</taxon>
        <taxon>Actinomycetes</taxon>
        <taxon>Propionibacteriales</taxon>
        <taxon>Propionibacteriaceae</taxon>
        <taxon>Microlunatus</taxon>
    </lineage>
</organism>
<evidence type="ECO:0000256" key="7">
    <source>
        <dbReference type="ARBA" id="ARBA00023027"/>
    </source>
</evidence>
<dbReference type="PANTHER" id="PTHR20275">
    <property type="entry name" value="NAD KINASE"/>
    <property type="match status" value="1"/>
</dbReference>
<keyword evidence="3 9" id="KW-0547">Nucleotide-binding</keyword>
<dbReference type="STRING" id="1036181.SAMN05421756_1119"/>
<comment type="cofactor">
    <cofactor evidence="9">
        <name>a divalent metal cation</name>
        <dbReference type="ChEBI" id="CHEBI:60240"/>
    </cofactor>
</comment>
<feature type="binding site" evidence="9">
    <location>
        <begin position="155"/>
        <end position="156"/>
    </location>
    <ligand>
        <name>NAD(+)</name>
        <dbReference type="ChEBI" id="CHEBI:57540"/>
    </ligand>
</feature>
<comment type="function">
    <text evidence="9">Involved in the regulation of the intracellular balance of NAD and NADP, and is a key enzyme in the biosynthesis of NADP. Catalyzes specifically the phosphorylation on 2'-hydroxyl of the adenosine moiety of NAD to yield NADP.</text>
</comment>
<feature type="region of interest" description="Disordered" evidence="10">
    <location>
        <begin position="304"/>
        <end position="364"/>
    </location>
</feature>
<dbReference type="EC" id="2.7.1.23" evidence="9"/>
<evidence type="ECO:0000256" key="3">
    <source>
        <dbReference type="ARBA" id="ARBA00022741"/>
    </source>
</evidence>
<dbReference type="Proteomes" id="UP000198504">
    <property type="component" value="Unassembled WGS sequence"/>
</dbReference>
<dbReference type="Pfam" id="PF20143">
    <property type="entry name" value="NAD_kinase_C"/>
    <property type="match status" value="1"/>
</dbReference>
<dbReference type="EMBL" id="FOFA01000011">
    <property type="protein sequence ID" value="SER25734.1"/>
    <property type="molecule type" value="Genomic_DNA"/>
</dbReference>
<dbReference type="SUPFAM" id="SSF111331">
    <property type="entry name" value="NAD kinase/diacylglycerol kinase-like"/>
    <property type="match status" value="1"/>
</dbReference>
<feature type="binding site" evidence="9">
    <location>
        <begin position="196"/>
        <end position="201"/>
    </location>
    <ligand>
        <name>NAD(+)</name>
        <dbReference type="ChEBI" id="CHEBI:57540"/>
    </ligand>
</feature>
<dbReference type="InterPro" id="IPR002504">
    <property type="entry name" value="NADK"/>
</dbReference>
<keyword evidence="7 9" id="KW-0520">NAD</keyword>
<evidence type="ECO:0000256" key="8">
    <source>
        <dbReference type="ARBA" id="ARBA00047925"/>
    </source>
</evidence>
<reference evidence="12" key="1">
    <citation type="submission" date="2016-10" db="EMBL/GenBank/DDBJ databases">
        <authorList>
            <person name="Varghese N."/>
            <person name="Submissions S."/>
        </authorList>
    </citation>
    <scope>NUCLEOTIDE SEQUENCE [LARGE SCALE GENOMIC DNA]</scope>
    <source>
        <strain evidence="12">CGMCC 4.6856</strain>
    </source>
</reference>
<dbReference type="Pfam" id="PF01513">
    <property type="entry name" value="NAD_kinase"/>
    <property type="match status" value="1"/>
</dbReference>
<name>A0A1H9MPW5_9ACTN</name>
<feature type="binding site" evidence="9">
    <location>
        <position position="166"/>
    </location>
    <ligand>
        <name>NAD(+)</name>
        <dbReference type="ChEBI" id="CHEBI:57540"/>
    </ligand>
</feature>
<dbReference type="AlphaFoldDB" id="A0A1H9MPW5"/>
<comment type="caution">
    <text evidence="9">Lacks conserved residue(s) required for the propagation of feature annotation.</text>
</comment>
<feature type="binding site" evidence="9">
    <location>
        <begin position="79"/>
        <end position="80"/>
    </location>
    <ligand>
        <name>NAD(+)</name>
        <dbReference type="ChEBI" id="CHEBI:57540"/>
    </ligand>
</feature>
<comment type="similarity">
    <text evidence="9">Belongs to the NAD kinase family.</text>
</comment>
<feature type="active site" description="Proton acceptor" evidence="9">
    <location>
        <position position="79"/>
    </location>
</feature>
<dbReference type="GO" id="GO:0006741">
    <property type="term" value="P:NADP+ biosynthetic process"/>
    <property type="evidence" value="ECO:0007669"/>
    <property type="project" value="UniProtKB-UniRule"/>
</dbReference>
<dbReference type="InterPro" id="IPR016064">
    <property type="entry name" value="NAD/diacylglycerol_kinase_sf"/>
</dbReference>
<dbReference type="GO" id="GO:0046872">
    <property type="term" value="F:metal ion binding"/>
    <property type="evidence" value="ECO:0007669"/>
    <property type="project" value="UniProtKB-UniRule"/>
</dbReference>
<feature type="compositionally biased region" description="Basic and acidic residues" evidence="10">
    <location>
        <begin position="336"/>
        <end position="346"/>
    </location>
</feature>
<evidence type="ECO:0000313" key="12">
    <source>
        <dbReference type="Proteomes" id="UP000198504"/>
    </source>
</evidence>
<evidence type="ECO:0000256" key="5">
    <source>
        <dbReference type="ARBA" id="ARBA00022840"/>
    </source>
</evidence>
<dbReference type="GO" id="GO:0003951">
    <property type="term" value="F:NAD+ kinase activity"/>
    <property type="evidence" value="ECO:0007669"/>
    <property type="project" value="UniProtKB-UniRule"/>
</dbReference>
<dbReference type="PANTHER" id="PTHR20275:SF0">
    <property type="entry name" value="NAD KINASE"/>
    <property type="match status" value="1"/>
</dbReference>
<keyword evidence="4 9" id="KW-0418">Kinase</keyword>
<comment type="catalytic activity">
    <reaction evidence="8 9">
        <text>NAD(+) + ATP = ADP + NADP(+) + H(+)</text>
        <dbReference type="Rhea" id="RHEA:18629"/>
        <dbReference type="ChEBI" id="CHEBI:15378"/>
        <dbReference type="ChEBI" id="CHEBI:30616"/>
        <dbReference type="ChEBI" id="CHEBI:57540"/>
        <dbReference type="ChEBI" id="CHEBI:58349"/>
        <dbReference type="ChEBI" id="CHEBI:456216"/>
        <dbReference type="EC" id="2.7.1.23"/>
    </reaction>
</comment>
<dbReference type="NCBIfam" id="NF002892">
    <property type="entry name" value="PRK03372.1"/>
    <property type="match status" value="1"/>
</dbReference>
<sequence length="364" mass="39286">MTTAPGPTRRVAVLTHMGRPTAIAAATRLIEGLLRAGVTSVLPPGDEECLPRALARTVEPLGPPDESPEVELMVVLGGDGSILRGTEWVLRADLPLLGVNLGHVGFLAEAESSEVDSIVTRIVDRSYAVEQRSTIEVTLRECASGEVVWSSYAVNEVSVEKASRERMLEVLVEVDGRPLSRWACDGVLMATPTGSTAYAFSAGGPVMWPNVDALLVVPLSAHALFARPLVLGPTSRVVIQLIERSQTDGVVWCDGRRSAELRDGLQIEVQQGAHRLLLARLSEAPFTDRLVNKFGLRVEGWRGEAEDRVSEEDRETIAGQEAALDDDDDDEPDASEESKQPGEGREQHRRPGPAPVGADDMGIR</sequence>
<protein>
    <recommendedName>
        <fullName evidence="9">NAD kinase</fullName>
        <ecNumber evidence="9">2.7.1.23</ecNumber>
    </recommendedName>
    <alternativeName>
        <fullName evidence="9">ATP-dependent NAD kinase</fullName>
    </alternativeName>
</protein>
<evidence type="ECO:0000256" key="9">
    <source>
        <dbReference type="HAMAP-Rule" id="MF_00361"/>
    </source>
</evidence>
<keyword evidence="6 9" id="KW-0521">NADP</keyword>
<keyword evidence="5 9" id="KW-0067">ATP-binding</keyword>
<gene>
    <name evidence="9" type="primary">nadK</name>
    <name evidence="11" type="ORF">SAMN05421756_1119</name>
</gene>
<keyword evidence="12" id="KW-1185">Reference proteome</keyword>
<dbReference type="GO" id="GO:0005524">
    <property type="term" value="F:ATP binding"/>
    <property type="evidence" value="ECO:0007669"/>
    <property type="project" value="UniProtKB-KW"/>
</dbReference>
<dbReference type="GO" id="GO:0019674">
    <property type="term" value="P:NAD+ metabolic process"/>
    <property type="evidence" value="ECO:0007669"/>
    <property type="project" value="InterPro"/>
</dbReference>
<feature type="binding site" evidence="9">
    <location>
        <position position="185"/>
    </location>
    <ligand>
        <name>NAD(+)</name>
        <dbReference type="ChEBI" id="CHEBI:57540"/>
    </ligand>
</feature>
<dbReference type="InterPro" id="IPR017437">
    <property type="entry name" value="ATP-NAD_kinase_PpnK-typ_C"/>
</dbReference>
<evidence type="ECO:0000256" key="2">
    <source>
        <dbReference type="ARBA" id="ARBA00022679"/>
    </source>
</evidence>
<evidence type="ECO:0000256" key="6">
    <source>
        <dbReference type="ARBA" id="ARBA00022857"/>
    </source>
</evidence>
<dbReference type="InterPro" id="IPR017438">
    <property type="entry name" value="ATP-NAD_kinase_N"/>
</dbReference>
<feature type="compositionally biased region" description="Acidic residues" evidence="10">
    <location>
        <begin position="323"/>
        <end position="335"/>
    </location>
</feature>
<dbReference type="Gene3D" id="3.40.50.10330">
    <property type="entry name" value="Probable inorganic polyphosphate/atp-NAD kinase, domain 1"/>
    <property type="match status" value="1"/>
</dbReference>